<keyword evidence="4" id="KW-0418">Kinase</keyword>
<dbReference type="InterPro" id="IPR005467">
    <property type="entry name" value="His_kinase_dom"/>
</dbReference>
<protein>
    <recommendedName>
        <fullName evidence="2">histidine kinase</fullName>
        <ecNumber evidence="2">2.7.13.3</ecNumber>
    </recommendedName>
</protein>
<dbReference type="InterPro" id="IPR036890">
    <property type="entry name" value="HATPase_C_sf"/>
</dbReference>
<feature type="domain" description="Histidine kinase" evidence="3">
    <location>
        <begin position="107"/>
        <end position="203"/>
    </location>
</feature>
<dbReference type="AlphaFoldDB" id="A0AA95NG79"/>
<dbReference type="PANTHER" id="PTHR45569:SF1">
    <property type="entry name" value="SENSOR PROTEIN KDPD"/>
    <property type="match status" value="1"/>
</dbReference>
<keyword evidence="5" id="KW-1185">Reference proteome</keyword>
<accession>A0AA95NG79</accession>
<dbReference type="Gene3D" id="3.30.565.10">
    <property type="entry name" value="Histidine kinase-like ATPase, C-terminal domain"/>
    <property type="match status" value="1"/>
</dbReference>
<dbReference type="GO" id="GO:0000155">
    <property type="term" value="F:phosphorelay sensor kinase activity"/>
    <property type="evidence" value="ECO:0007669"/>
    <property type="project" value="TreeGrafter"/>
</dbReference>
<evidence type="ECO:0000256" key="2">
    <source>
        <dbReference type="ARBA" id="ARBA00012438"/>
    </source>
</evidence>
<dbReference type="PRINTS" id="PR00344">
    <property type="entry name" value="BCTRLSENSOR"/>
</dbReference>
<dbReference type="InterPro" id="IPR052023">
    <property type="entry name" value="Histidine_kinase_KdpD"/>
</dbReference>
<comment type="catalytic activity">
    <reaction evidence="1">
        <text>ATP + protein L-histidine = ADP + protein N-phospho-L-histidine.</text>
        <dbReference type="EC" id="2.7.13.3"/>
    </reaction>
</comment>
<dbReference type="EC" id="2.7.13.3" evidence="2"/>
<evidence type="ECO:0000259" key="3">
    <source>
        <dbReference type="PROSITE" id="PS50109"/>
    </source>
</evidence>
<dbReference type="Pfam" id="PF02518">
    <property type="entry name" value="HATPase_c"/>
    <property type="match status" value="1"/>
</dbReference>
<reference evidence="4" key="1">
    <citation type="submission" date="2023-01" db="EMBL/GenBank/DDBJ databases">
        <title>Whole genome sequence of Paucibacter sp. S2-9 isolated from pond sediment.</title>
        <authorList>
            <person name="Jung J.Y."/>
        </authorList>
    </citation>
    <scope>NUCLEOTIDE SEQUENCE</scope>
    <source>
        <strain evidence="4">S2-9</strain>
    </source>
</reference>
<dbReference type="EMBL" id="CP116346">
    <property type="protein sequence ID" value="WIT11729.1"/>
    <property type="molecule type" value="Genomic_DNA"/>
</dbReference>
<evidence type="ECO:0000256" key="1">
    <source>
        <dbReference type="ARBA" id="ARBA00000085"/>
    </source>
</evidence>
<dbReference type="SUPFAM" id="SSF55874">
    <property type="entry name" value="ATPase domain of HSP90 chaperone/DNA topoisomerase II/histidine kinase"/>
    <property type="match status" value="1"/>
</dbReference>
<dbReference type="Proteomes" id="UP001177769">
    <property type="component" value="Chromosome"/>
</dbReference>
<evidence type="ECO:0000313" key="5">
    <source>
        <dbReference type="Proteomes" id="UP001177769"/>
    </source>
</evidence>
<gene>
    <name evidence="4" type="ORF">PFX98_23060</name>
</gene>
<dbReference type="InterPro" id="IPR004358">
    <property type="entry name" value="Sig_transdc_His_kin-like_C"/>
</dbReference>
<dbReference type="RefSeq" id="WP_285232814.1">
    <property type="nucleotide sequence ID" value="NZ_CP116346.1"/>
</dbReference>
<organism evidence="4 5">
    <name type="scientific">Paucibacter sediminis</name>
    <dbReference type="NCBI Taxonomy" id="3019553"/>
    <lineage>
        <taxon>Bacteria</taxon>
        <taxon>Pseudomonadati</taxon>
        <taxon>Pseudomonadota</taxon>
        <taxon>Betaproteobacteria</taxon>
        <taxon>Burkholderiales</taxon>
        <taxon>Sphaerotilaceae</taxon>
        <taxon>Roseateles</taxon>
    </lineage>
</organism>
<dbReference type="PROSITE" id="PS50109">
    <property type="entry name" value="HIS_KIN"/>
    <property type="match status" value="1"/>
</dbReference>
<dbReference type="GO" id="GO:0005886">
    <property type="term" value="C:plasma membrane"/>
    <property type="evidence" value="ECO:0007669"/>
    <property type="project" value="TreeGrafter"/>
</dbReference>
<keyword evidence="4" id="KW-0808">Transferase</keyword>
<name>A0AA95NG79_9BURK</name>
<evidence type="ECO:0000313" key="4">
    <source>
        <dbReference type="EMBL" id="WIT11729.1"/>
    </source>
</evidence>
<dbReference type="InterPro" id="IPR003594">
    <property type="entry name" value="HATPase_dom"/>
</dbReference>
<dbReference type="KEGG" id="pais:PFX98_23060"/>
<proteinExistence type="predicted"/>
<dbReference type="PANTHER" id="PTHR45569">
    <property type="entry name" value="SENSOR PROTEIN KDPD"/>
    <property type="match status" value="1"/>
</dbReference>
<sequence>MNRELLALLIHDLKNQLGVLEAELAQLERRPEAELAHRAHQHCAQLRQRLIAYLTLYGADGSRLLAQASDESPQAFLQGLLHVDSRPDHAPLRLGPCSSAPAFWYFDPRLVRLALEAALQNAWRFARSEVVLDAGVRDGQLVFSVDDDGPGLGSADPSAQSSTGLGQELCAAVARAHQLGARCGSVSLLDRPGGGTRFEILLP</sequence>